<accession>Q6MHC8</accession>
<evidence type="ECO:0000259" key="8">
    <source>
        <dbReference type="Pfam" id="PF04389"/>
    </source>
</evidence>
<dbReference type="AlphaFoldDB" id="Q6MHC8"/>
<dbReference type="Gene3D" id="3.40.630.10">
    <property type="entry name" value="Zn peptidases"/>
    <property type="match status" value="1"/>
</dbReference>
<dbReference type="GO" id="GO:0006508">
    <property type="term" value="P:proteolysis"/>
    <property type="evidence" value="ECO:0007669"/>
    <property type="project" value="UniProtKB-KW"/>
</dbReference>
<reference evidence="9 10" key="1">
    <citation type="journal article" date="2004" name="Science">
        <title>A predator unmasked: life cycle of Bdellovibrio bacteriovorus from a genomic perspective.</title>
        <authorList>
            <person name="Rendulic S."/>
            <person name="Jagtap P."/>
            <person name="Rosinus A."/>
            <person name="Eppinger M."/>
            <person name="Baar C."/>
            <person name="Lanz C."/>
            <person name="Keller H."/>
            <person name="Lambert C."/>
            <person name="Evans K.J."/>
            <person name="Goesmann A."/>
            <person name="Meyer F."/>
            <person name="Sockett R.E."/>
            <person name="Schuster S.C."/>
        </authorList>
    </citation>
    <scope>NUCLEOTIDE SEQUENCE [LARGE SCALE GENOMIC DNA]</scope>
    <source>
        <strain evidence="10">ATCC 15356 / DSM 50701 / NCIMB 9529 / HD100</strain>
    </source>
</reference>
<dbReference type="InterPro" id="IPR007484">
    <property type="entry name" value="Peptidase_M28"/>
</dbReference>
<dbReference type="HOGENOM" id="CLU_025866_2_1_7"/>
<dbReference type="PANTHER" id="PTHR12147">
    <property type="entry name" value="METALLOPEPTIDASE M28 FAMILY MEMBER"/>
    <property type="match status" value="1"/>
</dbReference>
<keyword evidence="4 7" id="KW-0732">Signal</keyword>
<dbReference type="InterPro" id="IPR045175">
    <property type="entry name" value="M28_fam"/>
</dbReference>
<dbReference type="EMBL" id="BX842656">
    <property type="protein sequence ID" value="CAE80999.1"/>
    <property type="molecule type" value="Genomic_DNA"/>
</dbReference>
<evidence type="ECO:0000256" key="4">
    <source>
        <dbReference type="ARBA" id="ARBA00022729"/>
    </source>
</evidence>
<dbReference type="KEGG" id="bba:Bd3622"/>
<feature type="signal peptide" evidence="7">
    <location>
        <begin position="1"/>
        <end position="21"/>
    </location>
</feature>
<keyword evidence="6" id="KW-0862">Zinc</keyword>
<evidence type="ECO:0000256" key="2">
    <source>
        <dbReference type="ARBA" id="ARBA00022670"/>
    </source>
</evidence>
<evidence type="ECO:0000256" key="7">
    <source>
        <dbReference type="SAM" id="SignalP"/>
    </source>
</evidence>
<evidence type="ECO:0000256" key="6">
    <source>
        <dbReference type="ARBA" id="ARBA00022833"/>
    </source>
</evidence>
<dbReference type="eggNOG" id="COG2234">
    <property type="taxonomic scope" value="Bacteria"/>
</dbReference>
<dbReference type="SUPFAM" id="SSF53187">
    <property type="entry name" value="Zn-dependent exopeptidases"/>
    <property type="match status" value="1"/>
</dbReference>
<name>Q6MHC8_BDEBA</name>
<evidence type="ECO:0000256" key="1">
    <source>
        <dbReference type="ARBA" id="ARBA00022438"/>
    </source>
</evidence>
<keyword evidence="5" id="KW-0378">Hydrolase</keyword>
<proteinExistence type="predicted"/>
<keyword evidence="3" id="KW-0479">Metal-binding</keyword>
<dbReference type="GO" id="GO:0046872">
    <property type="term" value="F:metal ion binding"/>
    <property type="evidence" value="ECO:0007669"/>
    <property type="project" value="UniProtKB-KW"/>
</dbReference>
<sequence>MKMMKTATMAFVTLVAMTATAHVPALESFETKPILADLKDLRALNIPVLAKDERIEVGYAIVTPVMQQRIQERAHQVGKCGGFEDLTLDMHIQGTGFNSILDSLAAIQEKNALYERAPFAALSLEKNGTIEAAMTEVSEDNLRSYVTWLSSFPSRSNRDAEPNRHVVEMKTRLEAMLAEATIPYEISEINHTSTKQRTLKVRLVGSERPNEIVVLGGHLDSINQSWGGGKTAPGADDNASGSANLIEALRIMMTKAQPKRTVEFFWYAGEESGLLGSAEIAKQYKADKKDVVAVLQLDMTLFPGSGELVIGSMTDFTSSWLRDYLKAANETYIHARIVDDKCGYGCSDHASWNRQGYPALMPFEATFSKSNKNIHTTRDVISPESNFKHSAAYTKIALVMGMDLANSTARQPY</sequence>
<gene>
    <name evidence="9" type="ordered locus">Bd3622</name>
</gene>
<dbReference type="PANTHER" id="PTHR12147:SF56">
    <property type="entry name" value="AMINOPEPTIDASE YDR415C-RELATED"/>
    <property type="match status" value="1"/>
</dbReference>
<feature type="domain" description="Peptidase M28" evidence="8">
    <location>
        <begin position="202"/>
        <end position="382"/>
    </location>
</feature>
<dbReference type="Proteomes" id="UP000008080">
    <property type="component" value="Chromosome"/>
</dbReference>
<dbReference type="GO" id="GO:0004177">
    <property type="term" value="F:aminopeptidase activity"/>
    <property type="evidence" value="ECO:0007669"/>
    <property type="project" value="UniProtKB-KW"/>
</dbReference>
<evidence type="ECO:0000313" key="10">
    <source>
        <dbReference type="Proteomes" id="UP000008080"/>
    </source>
</evidence>
<keyword evidence="2" id="KW-0645">Protease</keyword>
<keyword evidence="1 9" id="KW-0031">Aminopeptidase</keyword>
<organism evidence="9 10">
    <name type="scientific">Bdellovibrio bacteriovorus (strain ATCC 15356 / DSM 50701 / NCIMB 9529 / HD100)</name>
    <dbReference type="NCBI Taxonomy" id="264462"/>
    <lineage>
        <taxon>Bacteria</taxon>
        <taxon>Pseudomonadati</taxon>
        <taxon>Bdellovibrionota</taxon>
        <taxon>Bdellovibrionia</taxon>
        <taxon>Bdellovibrionales</taxon>
        <taxon>Pseudobdellovibrionaceae</taxon>
        <taxon>Bdellovibrio</taxon>
    </lineage>
</organism>
<keyword evidence="10" id="KW-1185">Reference proteome</keyword>
<evidence type="ECO:0000313" key="9">
    <source>
        <dbReference type="EMBL" id="CAE80999.1"/>
    </source>
</evidence>
<evidence type="ECO:0000256" key="3">
    <source>
        <dbReference type="ARBA" id="ARBA00022723"/>
    </source>
</evidence>
<protein>
    <submittedName>
        <fullName evidence="9">Aminopeptidase</fullName>
    </submittedName>
</protein>
<dbReference type="Pfam" id="PF04389">
    <property type="entry name" value="Peptidase_M28"/>
    <property type="match status" value="1"/>
</dbReference>
<feature type="chain" id="PRO_5004277513" evidence="7">
    <location>
        <begin position="22"/>
        <end position="413"/>
    </location>
</feature>
<evidence type="ECO:0000256" key="5">
    <source>
        <dbReference type="ARBA" id="ARBA00022801"/>
    </source>
</evidence>
<dbReference type="STRING" id="264462.Bd3622"/>
<dbReference type="GO" id="GO:0008235">
    <property type="term" value="F:metalloexopeptidase activity"/>
    <property type="evidence" value="ECO:0007669"/>
    <property type="project" value="InterPro"/>
</dbReference>